<feature type="domain" description="Pyrrolo-quinoline quinone repeat" evidence="3">
    <location>
        <begin position="239"/>
        <end position="382"/>
    </location>
</feature>
<dbReference type="PANTHER" id="PTHR34512">
    <property type="entry name" value="CELL SURFACE PROTEIN"/>
    <property type="match status" value="1"/>
</dbReference>
<evidence type="ECO:0000256" key="1">
    <source>
        <dbReference type="SAM" id="SignalP"/>
    </source>
</evidence>
<keyword evidence="1" id="KW-0732">Signal</keyword>
<organism evidence="4 5">
    <name type="scientific">Tepidiforma bonchosmolovskayae</name>
    <dbReference type="NCBI Taxonomy" id="2601677"/>
    <lineage>
        <taxon>Bacteria</taxon>
        <taxon>Bacillati</taxon>
        <taxon>Chloroflexota</taxon>
        <taxon>Tepidiformia</taxon>
        <taxon>Tepidiformales</taxon>
        <taxon>Tepidiformaceae</taxon>
        <taxon>Tepidiforma</taxon>
    </lineage>
</organism>
<feature type="chain" id="PRO_5047427050" evidence="1">
    <location>
        <begin position="46"/>
        <end position="407"/>
    </location>
</feature>
<dbReference type="SUPFAM" id="SSF50998">
    <property type="entry name" value="Quinoprotein alcohol dehydrogenase-like"/>
    <property type="match status" value="2"/>
</dbReference>
<protein>
    <submittedName>
        <fullName evidence="4">PQQ-binding-like beta-propeller repeat protein</fullName>
    </submittedName>
</protein>
<proteinExistence type="predicted"/>
<reference evidence="4 5" key="1">
    <citation type="submission" date="2019-10" db="EMBL/GenBank/DDBJ databases">
        <title>Thermopilla bonchosmolovskayae gen. nov., sp. nov., a moderately thermophilic Chloroflexi bacterium from a Chukotka hot spring (Arctic, Russia), representing a novel classis Thermopillaia, which include previously uncultivated lineage OLB14.</title>
        <authorList>
            <person name="Kochetkova T.V."/>
            <person name="Zayulina K.S."/>
            <person name="Zhigarkov V.S."/>
            <person name="Minaev N.V."/>
            <person name="Novikov A."/>
            <person name="Toshchakov S.V."/>
            <person name="Elcheninov A.G."/>
            <person name="Kublanov I.V."/>
        </authorList>
    </citation>
    <scope>NUCLEOTIDE SEQUENCE [LARGE SCALE GENOMIC DNA]</scope>
    <source>
        <strain evidence="4 5">3753O</strain>
    </source>
</reference>
<dbReference type="Gene3D" id="2.130.10.10">
    <property type="entry name" value="YVTN repeat-like/Quinoprotein amine dehydrogenase"/>
    <property type="match status" value="2"/>
</dbReference>
<feature type="signal peptide" evidence="1">
    <location>
        <begin position="1"/>
        <end position="45"/>
    </location>
</feature>
<keyword evidence="5" id="KW-1185">Reference proteome</keyword>
<sequence>MFVVPRGTPPPPTARKQRACYHPRVTRLRLAGAALLAAAALLASACVSVTNPEGWAPPVLDGTALYLTTDHGHISRTALAADGRSATAAWTFPDKDIKADDKLRPNAAYGPPILADGRVYYATYEAGVFALNAETGRPEWPEEGKTNASAIKGNIAGGLAYANGILFFGTTEGRLYGWYAANGAPAQGWETPLQFDSGIWATPVAIGGTLYVATMNGELHAIRISDRSPAWPQPLKISGAIPDLVALDDARLFVPSINRHVYIVEAATGRVLTDFRAKDWVWTAPALDGNRLFFGDFGGHIYGLDISTSPATELWSPASTEGHRVKAAPVIVDDVLVVADRGPVVTFIDARSGEVLNRVPIDGAGTVRANLLAANGGAYILTTKARLFFANPANRSVVEVPVSGVKR</sequence>
<dbReference type="Pfam" id="PF13360">
    <property type="entry name" value="PQQ_2"/>
    <property type="match status" value="1"/>
</dbReference>
<dbReference type="Pfam" id="PF01011">
    <property type="entry name" value="PQQ"/>
    <property type="match status" value="1"/>
</dbReference>
<gene>
    <name evidence="4" type="ORF">Tbon_06515</name>
</gene>
<evidence type="ECO:0000313" key="4">
    <source>
        <dbReference type="EMBL" id="QFG02959.1"/>
    </source>
</evidence>
<evidence type="ECO:0000313" key="5">
    <source>
        <dbReference type="Proteomes" id="UP000326331"/>
    </source>
</evidence>
<dbReference type="SMART" id="SM00564">
    <property type="entry name" value="PQQ"/>
    <property type="match status" value="7"/>
</dbReference>
<dbReference type="EMBL" id="CP042829">
    <property type="protein sequence ID" value="QFG02959.1"/>
    <property type="molecule type" value="Genomic_DNA"/>
</dbReference>
<name>A0ABX6C4N7_9CHLR</name>
<evidence type="ECO:0000259" key="3">
    <source>
        <dbReference type="Pfam" id="PF13360"/>
    </source>
</evidence>
<dbReference type="InterPro" id="IPR002372">
    <property type="entry name" value="PQQ_rpt_dom"/>
</dbReference>
<feature type="domain" description="Pyrrolo-quinoline quinone repeat" evidence="2">
    <location>
        <begin position="88"/>
        <end position="189"/>
    </location>
</feature>
<dbReference type="InterPro" id="IPR015943">
    <property type="entry name" value="WD40/YVTN_repeat-like_dom_sf"/>
</dbReference>
<accession>A0ABX6C4N7</accession>
<evidence type="ECO:0000259" key="2">
    <source>
        <dbReference type="Pfam" id="PF01011"/>
    </source>
</evidence>
<dbReference type="Proteomes" id="UP000326331">
    <property type="component" value="Chromosome"/>
</dbReference>
<dbReference type="InterPro" id="IPR018391">
    <property type="entry name" value="PQQ_b-propeller_rpt"/>
</dbReference>
<dbReference type="PANTHER" id="PTHR34512:SF30">
    <property type="entry name" value="OUTER MEMBRANE PROTEIN ASSEMBLY FACTOR BAMB"/>
    <property type="match status" value="1"/>
</dbReference>
<dbReference type="InterPro" id="IPR011047">
    <property type="entry name" value="Quinoprotein_ADH-like_sf"/>
</dbReference>